<dbReference type="PANTHER" id="PTHR11360">
    <property type="entry name" value="MONOCARBOXYLATE TRANSPORTER"/>
    <property type="match status" value="1"/>
</dbReference>
<dbReference type="EMBL" id="JAKJXO020000001">
    <property type="protein sequence ID" value="KAL1613244.1"/>
    <property type="molecule type" value="Genomic_DNA"/>
</dbReference>
<evidence type="ECO:0000313" key="5">
    <source>
        <dbReference type="EMBL" id="KAL1613244.1"/>
    </source>
</evidence>
<keyword evidence="6" id="KW-1185">Reference proteome</keyword>
<feature type="transmembrane region" description="Helical" evidence="4">
    <location>
        <begin position="123"/>
        <end position="149"/>
    </location>
</feature>
<comment type="similarity">
    <text evidence="2">Belongs to the major facilitator superfamily. Monocarboxylate porter (TC 2.A.1.13) family.</text>
</comment>
<keyword evidence="4" id="KW-0812">Transmembrane</keyword>
<comment type="caution">
    <text evidence="5">The sequence shown here is derived from an EMBL/GenBank/DDBJ whole genome shotgun (WGS) entry which is preliminary data.</text>
</comment>
<reference evidence="5 6" key="1">
    <citation type="submission" date="2024-02" db="EMBL/GenBank/DDBJ databases">
        <title>De novo assembly and annotation of 12 fungi associated with fruit tree decline syndrome in Ontario, Canada.</title>
        <authorList>
            <person name="Sulman M."/>
            <person name="Ellouze W."/>
            <person name="Ilyukhin E."/>
        </authorList>
    </citation>
    <scope>NUCLEOTIDE SEQUENCE [LARGE SCALE GENOMIC DNA]</scope>
    <source>
        <strain evidence="5 6">M42-189</strain>
    </source>
</reference>
<dbReference type="Pfam" id="PF07690">
    <property type="entry name" value="MFS_1"/>
    <property type="match status" value="1"/>
</dbReference>
<feature type="region of interest" description="Disordered" evidence="3">
    <location>
        <begin position="27"/>
        <end position="46"/>
    </location>
</feature>
<organism evidence="5 6">
    <name type="scientific">Paraconiothyrium brasiliense</name>
    <dbReference type="NCBI Taxonomy" id="300254"/>
    <lineage>
        <taxon>Eukaryota</taxon>
        <taxon>Fungi</taxon>
        <taxon>Dikarya</taxon>
        <taxon>Ascomycota</taxon>
        <taxon>Pezizomycotina</taxon>
        <taxon>Dothideomycetes</taxon>
        <taxon>Pleosporomycetidae</taxon>
        <taxon>Pleosporales</taxon>
        <taxon>Massarineae</taxon>
        <taxon>Didymosphaeriaceae</taxon>
        <taxon>Paraconiothyrium</taxon>
    </lineage>
</organism>
<comment type="subcellular location">
    <subcellularLocation>
        <location evidence="1">Membrane</location>
        <topology evidence="1">Multi-pass membrane protein</topology>
    </subcellularLocation>
</comment>
<proteinExistence type="inferred from homology"/>
<feature type="transmembrane region" description="Helical" evidence="4">
    <location>
        <begin position="161"/>
        <end position="179"/>
    </location>
</feature>
<evidence type="ECO:0000256" key="3">
    <source>
        <dbReference type="SAM" id="MobiDB-lite"/>
    </source>
</evidence>
<dbReference type="SUPFAM" id="SSF103473">
    <property type="entry name" value="MFS general substrate transporter"/>
    <property type="match status" value="1"/>
</dbReference>
<dbReference type="InterPro" id="IPR011701">
    <property type="entry name" value="MFS"/>
</dbReference>
<feature type="transmembrane region" description="Helical" evidence="4">
    <location>
        <begin position="401"/>
        <end position="422"/>
    </location>
</feature>
<evidence type="ECO:0000313" key="6">
    <source>
        <dbReference type="Proteomes" id="UP001521785"/>
    </source>
</evidence>
<feature type="transmembrane region" description="Helical" evidence="4">
    <location>
        <begin position="428"/>
        <end position="453"/>
    </location>
</feature>
<evidence type="ECO:0000256" key="1">
    <source>
        <dbReference type="ARBA" id="ARBA00004141"/>
    </source>
</evidence>
<protein>
    <recommendedName>
        <fullName evidence="7">MFS transporter</fullName>
    </recommendedName>
</protein>
<dbReference type="InterPro" id="IPR050327">
    <property type="entry name" value="Proton-linked_MCT"/>
</dbReference>
<feature type="transmembrane region" description="Helical" evidence="4">
    <location>
        <begin position="93"/>
        <end position="111"/>
    </location>
</feature>
<keyword evidence="4" id="KW-0472">Membrane</keyword>
<accession>A0ABR3SAA8</accession>
<feature type="transmembrane region" description="Helical" evidence="4">
    <location>
        <begin position="231"/>
        <end position="251"/>
    </location>
</feature>
<dbReference type="PANTHER" id="PTHR11360:SF130">
    <property type="entry name" value="MAJOR FACILITATOR SUPERFAMILY (MFS) PROFILE DOMAIN-CONTAINING PROTEIN-RELATED"/>
    <property type="match status" value="1"/>
</dbReference>
<evidence type="ECO:0000256" key="2">
    <source>
        <dbReference type="ARBA" id="ARBA00006727"/>
    </source>
</evidence>
<feature type="transmembrane region" description="Helical" evidence="4">
    <location>
        <begin position="340"/>
        <end position="358"/>
    </location>
</feature>
<feature type="transmembrane region" description="Helical" evidence="4">
    <location>
        <begin position="272"/>
        <end position="295"/>
    </location>
</feature>
<feature type="transmembrane region" description="Helical" evidence="4">
    <location>
        <begin position="60"/>
        <end position="81"/>
    </location>
</feature>
<feature type="transmembrane region" description="Helical" evidence="4">
    <location>
        <begin position="200"/>
        <end position="219"/>
    </location>
</feature>
<feature type="transmembrane region" description="Helical" evidence="4">
    <location>
        <begin position="364"/>
        <end position="389"/>
    </location>
</feature>
<dbReference type="Proteomes" id="UP001521785">
    <property type="component" value="Unassembled WGS sequence"/>
</dbReference>
<feature type="region of interest" description="Disordered" evidence="3">
    <location>
        <begin position="1"/>
        <end position="22"/>
    </location>
</feature>
<sequence length="462" mass="49357">MPQPDVKHATPATKEQDFAGDNVTELQHHAPLNPTPSNAPSSIAPPPAPNGGLKAWSQPLAAHLVIINCWGYISSFGFFQSYYTNAFQVEPSAISWIGSVQILLIYLVGTFSGRALDAGYFRVVVGVGFALQVLGVFATSGATAYWQLFLAQGICKGLGDGLVFCPTVALVATYVDFRASRIARILLTGTYRYFTTKRSLAIGVMATGGATGGIIFPVIAQQLLPRVGFGWTVRTMGFVILFNALVFLSIARPRLPPRKAGPVVEWSAFKDPAFSLFCCGMFLVLWAVFFAYFYISSFGRDVLHVDPSTSLNLLLVLNAIGVPARVLCNLVADKLGPVNTLIPAVLAAGILIFGWIGIQALPSLYVFCVIYGFFGGGIQSLFPAACASLTTDLKKMGVRTGMCFSFVSVACLTGPPIAGALIQRDDGGYLYAQIFGGVALLGGTLTLMAAKFVRSKEIMARI</sequence>
<evidence type="ECO:0000256" key="4">
    <source>
        <dbReference type="SAM" id="Phobius"/>
    </source>
</evidence>
<feature type="transmembrane region" description="Helical" evidence="4">
    <location>
        <begin position="310"/>
        <end position="328"/>
    </location>
</feature>
<dbReference type="Gene3D" id="1.20.1250.20">
    <property type="entry name" value="MFS general substrate transporter like domains"/>
    <property type="match status" value="2"/>
</dbReference>
<name>A0ABR3SAA8_9PLEO</name>
<dbReference type="InterPro" id="IPR036259">
    <property type="entry name" value="MFS_trans_sf"/>
</dbReference>
<keyword evidence="4" id="KW-1133">Transmembrane helix</keyword>
<gene>
    <name evidence="5" type="ORF">SLS60_001476</name>
</gene>
<evidence type="ECO:0008006" key="7">
    <source>
        <dbReference type="Google" id="ProtNLM"/>
    </source>
</evidence>